<accession>A0A239CWD3</accession>
<keyword evidence="1" id="KW-0418">Kinase</keyword>
<gene>
    <name evidence="1" type="ORF">SAMN05216255_1909</name>
</gene>
<dbReference type="Proteomes" id="UP000242915">
    <property type="component" value="Unassembled WGS sequence"/>
</dbReference>
<name>A0A239CWD3_9PSED</name>
<dbReference type="Pfam" id="PF06293">
    <property type="entry name" value="Kdo"/>
    <property type="match status" value="1"/>
</dbReference>
<organism evidence="1 2">
    <name type="scientific">Pseudomonas segetis</name>
    <dbReference type="NCBI Taxonomy" id="298908"/>
    <lineage>
        <taxon>Bacteria</taxon>
        <taxon>Pseudomonadati</taxon>
        <taxon>Pseudomonadota</taxon>
        <taxon>Gammaproteobacteria</taxon>
        <taxon>Pseudomonadales</taxon>
        <taxon>Pseudomonadaceae</taxon>
        <taxon>Pseudomonas</taxon>
    </lineage>
</organism>
<dbReference type="AlphaFoldDB" id="A0A239CWD3"/>
<dbReference type="InterPro" id="IPR011009">
    <property type="entry name" value="Kinase-like_dom_sf"/>
</dbReference>
<sequence>MHSVQHSASSAEDNMFEAWWAKQGEWVEEPNVRRGGESGVQRIHDDNGNLLYAKRQTGHIHRSWLHPFGRLTVLRERDALTGASQAGVNVPKIVYCATSGERGLLVTAALEGYQTIEDWYAGGGREKYGEELHSQLLQTVGVNIARLNRARWQHGCIYAKHVFVYVEGKGASAKAHAALLDLEKCRQRLTSKQAALHDMKQLRRHSNWSAVDWKILKDAYEQEFGRTLSELPD</sequence>
<dbReference type="SUPFAM" id="SSF56112">
    <property type="entry name" value="Protein kinase-like (PK-like)"/>
    <property type="match status" value="1"/>
</dbReference>
<reference evidence="2" key="1">
    <citation type="submission" date="2017-06" db="EMBL/GenBank/DDBJ databases">
        <authorList>
            <person name="Varghese N."/>
            <person name="Submissions S."/>
        </authorList>
    </citation>
    <scope>NUCLEOTIDE SEQUENCE [LARGE SCALE GENOMIC DNA]</scope>
    <source>
        <strain evidence="2">CIP 108523</strain>
    </source>
</reference>
<evidence type="ECO:0000313" key="2">
    <source>
        <dbReference type="Proteomes" id="UP000242915"/>
    </source>
</evidence>
<dbReference type="PIRSF" id="PIRSF026326">
    <property type="entry name" value="InaA"/>
    <property type="match status" value="1"/>
</dbReference>
<protein>
    <submittedName>
        <fullName evidence="1">Lipopolysaccharide kinase (Kdo/WaaP) family protein</fullName>
    </submittedName>
</protein>
<proteinExistence type="predicted"/>
<dbReference type="EMBL" id="FZOG01000002">
    <property type="protein sequence ID" value="SNS23854.1"/>
    <property type="molecule type" value="Genomic_DNA"/>
</dbReference>
<dbReference type="RefSeq" id="WP_089359574.1">
    <property type="nucleotide sequence ID" value="NZ_FZOG01000002.1"/>
</dbReference>
<keyword evidence="1" id="KW-0808">Transferase</keyword>
<dbReference type="GO" id="GO:0016301">
    <property type="term" value="F:kinase activity"/>
    <property type="evidence" value="ECO:0007669"/>
    <property type="project" value="UniProtKB-KW"/>
</dbReference>
<dbReference type="InterPro" id="IPR027023">
    <property type="entry name" value="Put_LipoPS_kinase_InaA"/>
</dbReference>
<evidence type="ECO:0000313" key="1">
    <source>
        <dbReference type="EMBL" id="SNS23854.1"/>
    </source>
</evidence>
<keyword evidence="2" id="KW-1185">Reference proteome</keyword>